<evidence type="ECO:0000256" key="4">
    <source>
        <dbReference type="ARBA" id="ARBA00022832"/>
    </source>
</evidence>
<feature type="domain" description="Acyl-ACP thioesterase N-terminal hotdog" evidence="8">
    <location>
        <begin position="10"/>
        <end position="128"/>
    </location>
</feature>
<dbReference type="SUPFAM" id="SSF54637">
    <property type="entry name" value="Thioesterase/thiol ester dehydrase-isomerase"/>
    <property type="match status" value="2"/>
</dbReference>
<dbReference type="PANTHER" id="PTHR31727">
    <property type="entry name" value="OLEOYL-ACYL CARRIER PROTEIN THIOESTERASE 1, CHLOROPLASTIC"/>
    <property type="match status" value="1"/>
</dbReference>
<dbReference type="InterPro" id="IPR002864">
    <property type="entry name" value="Acyl-ACP_thioesterase_NHD"/>
</dbReference>
<evidence type="ECO:0000259" key="8">
    <source>
        <dbReference type="Pfam" id="PF01643"/>
    </source>
</evidence>
<dbReference type="RefSeq" id="WP_125019541.1">
    <property type="nucleotide sequence ID" value="NZ_RQVQ01000026.1"/>
</dbReference>
<dbReference type="InterPro" id="IPR045023">
    <property type="entry name" value="FATA/B"/>
</dbReference>
<reference evidence="10 11" key="1">
    <citation type="submission" date="2018-11" db="EMBL/GenBank/DDBJ databases">
        <title>Flavobacterium sp. nov., YIM 102701-2 draft genome.</title>
        <authorList>
            <person name="Li G."/>
            <person name="Jiang Y."/>
        </authorList>
    </citation>
    <scope>NUCLEOTIDE SEQUENCE [LARGE SCALE GENOMIC DNA]</scope>
    <source>
        <strain evidence="10 11">YIM 102701-2</strain>
    </source>
</reference>
<name>A0A3P3W7G6_9FLAO</name>
<dbReference type="Pfam" id="PF20791">
    <property type="entry name" value="Acyl-ACP_TE_C"/>
    <property type="match status" value="1"/>
</dbReference>
<dbReference type="EMBL" id="RQVQ01000026">
    <property type="protein sequence ID" value="RRJ89549.1"/>
    <property type="molecule type" value="Genomic_DNA"/>
</dbReference>
<evidence type="ECO:0000256" key="3">
    <source>
        <dbReference type="ARBA" id="ARBA00022801"/>
    </source>
</evidence>
<dbReference type="InterPro" id="IPR029069">
    <property type="entry name" value="HotDog_dom_sf"/>
</dbReference>
<dbReference type="Proteomes" id="UP000275719">
    <property type="component" value="Unassembled WGS sequence"/>
</dbReference>
<dbReference type="CDD" id="cd00586">
    <property type="entry name" value="4HBT"/>
    <property type="match status" value="1"/>
</dbReference>
<evidence type="ECO:0000256" key="7">
    <source>
        <dbReference type="ARBA" id="ARBA00023160"/>
    </source>
</evidence>
<comment type="similarity">
    <text evidence="1">Belongs to the acyl-ACP thioesterase family.</text>
</comment>
<keyword evidence="3" id="KW-0378">Hydrolase</keyword>
<evidence type="ECO:0000256" key="6">
    <source>
        <dbReference type="ARBA" id="ARBA00023098"/>
    </source>
</evidence>
<evidence type="ECO:0000256" key="2">
    <source>
        <dbReference type="ARBA" id="ARBA00022516"/>
    </source>
</evidence>
<proteinExistence type="inferred from homology"/>
<keyword evidence="5" id="KW-0809">Transit peptide</keyword>
<dbReference type="PANTHER" id="PTHR31727:SF6">
    <property type="entry name" value="OLEOYL-ACYL CARRIER PROTEIN THIOESTERASE 1, CHLOROPLASTIC"/>
    <property type="match status" value="1"/>
</dbReference>
<evidence type="ECO:0000256" key="1">
    <source>
        <dbReference type="ARBA" id="ARBA00006500"/>
    </source>
</evidence>
<evidence type="ECO:0000259" key="9">
    <source>
        <dbReference type="Pfam" id="PF20791"/>
    </source>
</evidence>
<evidence type="ECO:0000313" key="11">
    <source>
        <dbReference type="Proteomes" id="UP000275719"/>
    </source>
</evidence>
<dbReference type="GO" id="GO:0016297">
    <property type="term" value="F:fatty acyl-[ACP] hydrolase activity"/>
    <property type="evidence" value="ECO:0007669"/>
    <property type="project" value="InterPro"/>
</dbReference>
<gene>
    <name evidence="10" type="ORF">EG240_11510</name>
</gene>
<dbReference type="Gene3D" id="3.10.129.10">
    <property type="entry name" value="Hotdog Thioesterase"/>
    <property type="match status" value="2"/>
</dbReference>
<dbReference type="Pfam" id="PF01643">
    <property type="entry name" value="Acyl-ACP_TE"/>
    <property type="match status" value="1"/>
</dbReference>
<accession>A0A3P3W7G6</accession>
<dbReference type="GO" id="GO:0000036">
    <property type="term" value="F:acyl carrier activity"/>
    <property type="evidence" value="ECO:0007669"/>
    <property type="project" value="TreeGrafter"/>
</dbReference>
<sequence>MPISSEFQSIYTKKWEIFISQCSTNSSLRYTELSNLFQLTAAKHSDLGGMSYFEMQENNQAWVLSRMRLEIEHLPLWHEEVEVKTWIESLDGVRSVRNIQMLQDGKPIAGASSLWVVLNTEKKRPEGIAINHDHLTKHPDLKATQKDYDRVDLNIKTKKIANYKVKYSDLDIVKHVNNVKYLEWCLDYIPVEILENNGIKALDLNYLNELNYQDEVSIEISVIIENSIYLYIKKDEKIYFALKIEI</sequence>
<keyword evidence="7" id="KW-0275">Fatty acid biosynthesis</keyword>
<evidence type="ECO:0000256" key="5">
    <source>
        <dbReference type="ARBA" id="ARBA00022946"/>
    </source>
</evidence>
<keyword evidence="6" id="KW-0443">Lipid metabolism</keyword>
<organism evidence="10 11">
    <name type="scientific">Paenimyroides tangerinum</name>
    <dbReference type="NCBI Taxonomy" id="2488728"/>
    <lineage>
        <taxon>Bacteria</taxon>
        <taxon>Pseudomonadati</taxon>
        <taxon>Bacteroidota</taxon>
        <taxon>Flavobacteriia</taxon>
        <taxon>Flavobacteriales</taxon>
        <taxon>Flavobacteriaceae</taxon>
        <taxon>Paenimyroides</taxon>
    </lineage>
</organism>
<keyword evidence="11" id="KW-1185">Reference proteome</keyword>
<dbReference type="InterPro" id="IPR049427">
    <property type="entry name" value="Acyl-ACP_TE_C"/>
</dbReference>
<feature type="domain" description="Acyl-ACP thioesterase-like C-terminal" evidence="9">
    <location>
        <begin position="155"/>
        <end position="221"/>
    </location>
</feature>
<keyword evidence="4" id="KW-0276">Fatty acid metabolism</keyword>
<evidence type="ECO:0000313" key="10">
    <source>
        <dbReference type="EMBL" id="RRJ89549.1"/>
    </source>
</evidence>
<protein>
    <submittedName>
        <fullName evidence="10">Acyl-[acyl-carrier-protein] thioesterase</fullName>
    </submittedName>
</protein>
<dbReference type="AlphaFoldDB" id="A0A3P3W7G6"/>
<keyword evidence="2" id="KW-0444">Lipid biosynthesis</keyword>
<comment type="caution">
    <text evidence="10">The sequence shown here is derived from an EMBL/GenBank/DDBJ whole genome shotgun (WGS) entry which is preliminary data.</text>
</comment>
<dbReference type="OrthoDB" id="9801517at2"/>